<evidence type="ECO:0000256" key="1">
    <source>
        <dbReference type="ARBA" id="ARBA00008668"/>
    </source>
</evidence>
<sequence>MGSLLLQTILVLFVSVTSLYVAQAGYTPAVFAFGDSILDTGNNNGLRTLTKVNFWPYGRDFVGRSATGRFGNGRIPTDLIAEGLGVKSIVPAFRSPYLQPNDILTGVSFASGGSGLDPMTARIQGVIWVPDQLNDFKAYIAQLNSITGDEEKTRSIISNAVYVISAGNNDIAITYFSNPARNTRYTVFSYTNQLITWTQSFMQELYNLGARKFAVMGTLPLGCLPGASNVLGGRCMEPANLAAKLFNRKLAAEVNNLNAMLPGSRSIYIDMYNPLYELVQNPRSYGFTSPTRPCCCSPAAPIPCLDASRHVFWDIAHPSERA</sequence>
<dbReference type="GO" id="GO:0005576">
    <property type="term" value="C:extracellular region"/>
    <property type="evidence" value="ECO:0007669"/>
    <property type="project" value="TreeGrafter"/>
</dbReference>
<protein>
    <recommendedName>
        <fullName evidence="6">SGNH hydrolase-type esterase domain-containing protein</fullName>
    </recommendedName>
</protein>
<accession>A0A6D2JQR0</accession>
<evidence type="ECO:0000256" key="2">
    <source>
        <dbReference type="SAM" id="SignalP"/>
    </source>
</evidence>
<dbReference type="Gene3D" id="3.40.50.1110">
    <property type="entry name" value="SGNH hydrolase"/>
    <property type="match status" value="1"/>
</dbReference>
<reference evidence="4 5" key="1">
    <citation type="submission" date="2020-01" db="EMBL/GenBank/DDBJ databases">
        <authorList>
            <person name="Mishra B."/>
        </authorList>
    </citation>
    <scope>NUCLEOTIDE SEQUENCE [LARGE SCALE GENOMIC DNA]</scope>
</reference>
<evidence type="ECO:0000313" key="5">
    <source>
        <dbReference type="Proteomes" id="UP000467841"/>
    </source>
</evidence>
<comment type="similarity">
    <text evidence="1">Belongs to the 'GDSL' lipolytic enzyme family.</text>
</comment>
<dbReference type="Proteomes" id="UP000467841">
    <property type="component" value="Unassembled WGS sequence"/>
</dbReference>
<evidence type="ECO:0000313" key="4">
    <source>
        <dbReference type="EMBL" id="CAA7041733.1"/>
    </source>
</evidence>
<dbReference type="InterPro" id="IPR036514">
    <property type="entry name" value="SGNH_hydro_sf"/>
</dbReference>
<feature type="chain" id="PRO_5036173314" description="SGNH hydrolase-type esterase domain-containing protein" evidence="2">
    <location>
        <begin position="25"/>
        <end position="322"/>
    </location>
</feature>
<feature type="signal peptide" evidence="2">
    <location>
        <begin position="1"/>
        <end position="24"/>
    </location>
</feature>
<dbReference type="InterPro" id="IPR050592">
    <property type="entry name" value="GDSL_lipolytic_enzyme"/>
</dbReference>
<dbReference type="PANTHER" id="PTHR45642">
    <property type="entry name" value="GDSL ESTERASE/LIPASE EXL3"/>
    <property type="match status" value="1"/>
</dbReference>
<keyword evidence="2" id="KW-0732">Signal</keyword>
<dbReference type="CDD" id="cd01837">
    <property type="entry name" value="SGNH_plant_lipase_like"/>
    <property type="match status" value="1"/>
</dbReference>
<dbReference type="GO" id="GO:0016298">
    <property type="term" value="F:lipase activity"/>
    <property type="evidence" value="ECO:0007669"/>
    <property type="project" value="InterPro"/>
</dbReference>
<dbReference type="InterPro" id="IPR008265">
    <property type="entry name" value="Lipase_GDSL_AS"/>
</dbReference>
<gene>
    <name evidence="3" type="ORF">MERR_LOCUS22208</name>
    <name evidence="4" type="ORF">MERR_LOCUS28968</name>
</gene>
<dbReference type="EMBL" id="CACVBM020001151">
    <property type="protein sequence ID" value="CAA7034973.1"/>
    <property type="molecule type" value="Genomic_DNA"/>
</dbReference>
<dbReference type="InterPro" id="IPR035669">
    <property type="entry name" value="SGNH_plant_lipase-like"/>
</dbReference>
<dbReference type="GO" id="GO:0006629">
    <property type="term" value="P:lipid metabolic process"/>
    <property type="evidence" value="ECO:0007669"/>
    <property type="project" value="InterPro"/>
</dbReference>
<dbReference type="Pfam" id="PF00657">
    <property type="entry name" value="Lipase_GDSL"/>
    <property type="match status" value="1"/>
</dbReference>
<proteinExistence type="inferred from homology"/>
<evidence type="ECO:0008006" key="6">
    <source>
        <dbReference type="Google" id="ProtNLM"/>
    </source>
</evidence>
<dbReference type="PANTHER" id="PTHR45642:SF36">
    <property type="entry name" value="(RAPE) HYPOTHETICAL PROTEIN"/>
    <property type="match status" value="1"/>
</dbReference>
<name>A0A6D2JQR0_9BRAS</name>
<dbReference type="FunFam" id="3.40.50.1110:FF:000003">
    <property type="entry name" value="GDSL esterase/lipase APG"/>
    <property type="match status" value="1"/>
</dbReference>
<dbReference type="EMBL" id="CACVBM020001251">
    <property type="protein sequence ID" value="CAA7041733.1"/>
    <property type="molecule type" value="Genomic_DNA"/>
</dbReference>
<dbReference type="InterPro" id="IPR001087">
    <property type="entry name" value="GDSL"/>
</dbReference>
<evidence type="ECO:0000313" key="3">
    <source>
        <dbReference type="EMBL" id="CAA7034973.1"/>
    </source>
</evidence>
<dbReference type="OrthoDB" id="1600564at2759"/>
<keyword evidence="5" id="KW-1185">Reference proteome</keyword>
<dbReference type="PROSITE" id="PS01098">
    <property type="entry name" value="LIPASE_GDSL_SER"/>
    <property type="match status" value="1"/>
</dbReference>
<dbReference type="AlphaFoldDB" id="A0A6D2JQR0"/>
<organism evidence="4 5">
    <name type="scientific">Microthlaspi erraticum</name>
    <dbReference type="NCBI Taxonomy" id="1685480"/>
    <lineage>
        <taxon>Eukaryota</taxon>
        <taxon>Viridiplantae</taxon>
        <taxon>Streptophyta</taxon>
        <taxon>Embryophyta</taxon>
        <taxon>Tracheophyta</taxon>
        <taxon>Spermatophyta</taxon>
        <taxon>Magnoliopsida</taxon>
        <taxon>eudicotyledons</taxon>
        <taxon>Gunneridae</taxon>
        <taxon>Pentapetalae</taxon>
        <taxon>rosids</taxon>
        <taxon>malvids</taxon>
        <taxon>Brassicales</taxon>
        <taxon>Brassicaceae</taxon>
        <taxon>Coluteocarpeae</taxon>
        <taxon>Microthlaspi</taxon>
    </lineage>
</organism>